<feature type="domain" description="Peptidase M12B propeptide" evidence="3">
    <location>
        <begin position="48"/>
        <end position="122"/>
    </location>
</feature>
<dbReference type="EnsemblMetazoa" id="XM_038219836.1">
    <property type="protein sequence ID" value="XP_038075764.1"/>
    <property type="gene ID" value="LOC119743436"/>
</dbReference>
<feature type="signal peptide" evidence="2">
    <location>
        <begin position="1"/>
        <end position="22"/>
    </location>
</feature>
<proteinExistence type="predicted"/>
<reference evidence="4" key="1">
    <citation type="submission" date="2022-11" db="UniProtKB">
        <authorList>
            <consortium name="EnsemblMetazoa"/>
        </authorList>
    </citation>
    <scope>IDENTIFICATION</scope>
</reference>
<dbReference type="OrthoDB" id="5951731at2759"/>
<protein>
    <recommendedName>
        <fullName evidence="3">Peptidase M12B propeptide domain-containing protein</fullName>
    </recommendedName>
</protein>
<evidence type="ECO:0000256" key="2">
    <source>
        <dbReference type="SAM" id="SignalP"/>
    </source>
</evidence>
<evidence type="ECO:0000313" key="4">
    <source>
        <dbReference type="EnsemblMetazoa" id="XP_038075764.1"/>
    </source>
</evidence>
<sequence>MAARNLLVGLAVVAVLMNQSLSLELLDESAIQRLFEVDSIEKAPEHELVYPRVVTEKGAFAVTGDALSSDTLRLTFQAFGEDFDLWLKRDDFGIAPDFEMRVISKEGTRQQPIRTDCLYSGKWNMDPTSLVTAETSDGLHVMIHGKGGPIYVTPLKDQPPSNRGLGLAHVAYKGSNEIHCATDNTMGPARFTSLNSASKPARHASQKVLELAMYSDYELYSKHGADTGMKILRLYAAVAGLLELPSLSSGNLMVKLTSGGVIMILMSCRLQPILTIHWISVQSMQKPTGKLPVCSSTLTTLLTYQGSTYPECTRA</sequence>
<keyword evidence="5" id="KW-1185">Reference proteome</keyword>
<name>A0A914BI44_PATMI</name>
<evidence type="ECO:0000256" key="1">
    <source>
        <dbReference type="ARBA" id="ARBA00023157"/>
    </source>
</evidence>
<dbReference type="PANTHER" id="PTHR11905">
    <property type="entry name" value="ADAM A DISINTEGRIN AND METALLOPROTEASE DOMAIN"/>
    <property type="match status" value="1"/>
</dbReference>
<keyword evidence="2" id="KW-0732">Signal</keyword>
<dbReference type="GeneID" id="119743436"/>
<dbReference type="AlphaFoldDB" id="A0A914BI44"/>
<dbReference type="RefSeq" id="XP_038075764.1">
    <property type="nucleotide sequence ID" value="XM_038219836.1"/>
</dbReference>
<dbReference type="Pfam" id="PF01562">
    <property type="entry name" value="Pep_M12B_propep"/>
    <property type="match status" value="1"/>
</dbReference>
<accession>A0A914BI44</accession>
<keyword evidence="1" id="KW-1015">Disulfide bond</keyword>
<evidence type="ECO:0000313" key="5">
    <source>
        <dbReference type="Proteomes" id="UP000887568"/>
    </source>
</evidence>
<dbReference type="PANTHER" id="PTHR11905:SF159">
    <property type="entry name" value="ADAM METALLOPROTEASE"/>
    <property type="match status" value="1"/>
</dbReference>
<dbReference type="InterPro" id="IPR002870">
    <property type="entry name" value="Peptidase_M12B_N"/>
</dbReference>
<organism evidence="4 5">
    <name type="scientific">Patiria miniata</name>
    <name type="common">Bat star</name>
    <name type="synonym">Asterina miniata</name>
    <dbReference type="NCBI Taxonomy" id="46514"/>
    <lineage>
        <taxon>Eukaryota</taxon>
        <taxon>Metazoa</taxon>
        <taxon>Echinodermata</taxon>
        <taxon>Eleutherozoa</taxon>
        <taxon>Asterozoa</taxon>
        <taxon>Asteroidea</taxon>
        <taxon>Valvatacea</taxon>
        <taxon>Valvatida</taxon>
        <taxon>Asterinidae</taxon>
        <taxon>Patiria</taxon>
    </lineage>
</organism>
<evidence type="ECO:0000259" key="3">
    <source>
        <dbReference type="Pfam" id="PF01562"/>
    </source>
</evidence>
<feature type="chain" id="PRO_5037296319" description="Peptidase M12B propeptide domain-containing protein" evidence="2">
    <location>
        <begin position="23"/>
        <end position="315"/>
    </location>
</feature>
<dbReference type="Proteomes" id="UP000887568">
    <property type="component" value="Unplaced"/>
</dbReference>